<accession>A0ABW1JD32</accession>
<gene>
    <name evidence="2" type="ORF">ACFQDO_05660</name>
</gene>
<evidence type="ECO:0000313" key="2">
    <source>
        <dbReference type="EMBL" id="MFC6006613.1"/>
    </source>
</evidence>
<dbReference type="InterPro" id="IPR011013">
    <property type="entry name" value="Gal_mutarotase_sf_dom"/>
</dbReference>
<dbReference type="InterPro" id="IPR008183">
    <property type="entry name" value="Aldose_1/G6P_1-epimerase"/>
</dbReference>
<organism evidence="2 3">
    <name type="scientific">Angustibacter luteus</name>
    <dbReference type="NCBI Taxonomy" id="658456"/>
    <lineage>
        <taxon>Bacteria</taxon>
        <taxon>Bacillati</taxon>
        <taxon>Actinomycetota</taxon>
        <taxon>Actinomycetes</taxon>
        <taxon>Kineosporiales</taxon>
        <taxon>Kineosporiaceae</taxon>
    </lineage>
</organism>
<dbReference type="Gene3D" id="2.70.98.10">
    <property type="match status" value="1"/>
</dbReference>
<dbReference type="RefSeq" id="WP_345718091.1">
    <property type="nucleotide sequence ID" value="NZ_BAABFP010000008.1"/>
</dbReference>
<dbReference type="InterPro" id="IPR037480">
    <property type="entry name" value="YihR-like"/>
</dbReference>
<feature type="compositionally biased region" description="Low complexity" evidence="1">
    <location>
        <begin position="1"/>
        <end position="10"/>
    </location>
</feature>
<dbReference type="Proteomes" id="UP001596189">
    <property type="component" value="Unassembled WGS sequence"/>
</dbReference>
<dbReference type="EMBL" id="JBHSRD010000003">
    <property type="protein sequence ID" value="MFC6006613.1"/>
    <property type="molecule type" value="Genomic_DNA"/>
</dbReference>
<feature type="compositionally biased region" description="Pro residues" evidence="1">
    <location>
        <begin position="11"/>
        <end position="22"/>
    </location>
</feature>
<sequence length="332" mass="35174">MTTDDATGSSPTPPTPPTPLPPTATQVRIAHGDHEAWTVSVAAGLRTLRLAGRDVVDGFGEHDRPSGGRGQTLVPWPNRIAGGRYPLDGADQQLAITEPSTGNAIHGLARWATWDVADRTASSVTWSHLLVPQPGWPTLLACRVTYALDDDGLSVTTSARNVGSADCLYGTGSHPYLTLGTALVDDLSVTVPAATWFETDDGGIPTGAYPVQGTPYDLRTPQRIGERVLDTAYGDLDRDDDGRWRVRLAGPASASRLVMWADGAYDYAQVFSGDTLHGAERRRGLAVEPMTCPPDAFNAPDPAAVGVVRLAPGDEHVATWGLALDQPITPLS</sequence>
<protein>
    <submittedName>
        <fullName evidence="2">Aldose 1-epimerase family protein</fullName>
    </submittedName>
</protein>
<name>A0ABW1JD32_9ACTN</name>
<dbReference type="Pfam" id="PF01263">
    <property type="entry name" value="Aldose_epim"/>
    <property type="match status" value="1"/>
</dbReference>
<dbReference type="PANTHER" id="PTHR10091:SF0">
    <property type="entry name" value="GALACTOSE MUTAROTASE"/>
    <property type="match status" value="1"/>
</dbReference>
<dbReference type="SUPFAM" id="SSF74650">
    <property type="entry name" value="Galactose mutarotase-like"/>
    <property type="match status" value="1"/>
</dbReference>
<comment type="caution">
    <text evidence="2">The sequence shown here is derived from an EMBL/GenBank/DDBJ whole genome shotgun (WGS) entry which is preliminary data.</text>
</comment>
<dbReference type="InterPro" id="IPR014718">
    <property type="entry name" value="GH-type_carb-bd"/>
</dbReference>
<keyword evidence="3" id="KW-1185">Reference proteome</keyword>
<evidence type="ECO:0000313" key="3">
    <source>
        <dbReference type="Proteomes" id="UP001596189"/>
    </source>
</evidence>
<reference evidence="3" key="1">
    <citation type="journal article" date="2019" name="Int. J. Syst. Evol. Microbiol.">
        <title>The Global Catalogue of Microorganisms (GCM) 10K type strain sequencing project: providing services to taxonomists for standard genome sequencing and annotation.</title>
        <authorList>
            <consortium name="The Broad Institute Genomics Platform"/>
            <consortium name="The Broad Institute Genome Sequencing Center for Infectious Disease"/>
            <person name="Wu L."/>
            <person name="Ma J."/>
        </authorList>
    </citation>
    <scope>NUCLEOTIDE SEQUENCE [LARGE SCALE GENOMIC DNA]</scope>
    <source>
        <strain evidence="3">KACC 14249</strain>
    </source>
</reference>
<dbReference type="CDD" id="cd09022">
    <property type="entry name" value="Aldose_epim_Ec_YihR"/>
    <property type="match status" value="1"/>
</dbReference>
<feature type="region of interest" description="Disordered" evidence="1">
    <location>
        <begin position="1"/>
        <end position="22"/>
    </location>
</feature>
<proteinExistence type="predicted"/>
<dbReference type="PANTHER" id="PTHR10091">
    <property type="entry name" value="ALDOSE-1-EPIMERASE"/>
    <property type="match status" value="1"/>
</dbReference>
<evidence type="ECO:0000256" key="1">
    <source>
        <dbReference type="SAM" id="MobiDB-lite"/>
    </source>
</evidence>